<protein>
    <submittedName>
        <fullName evidence="3">Uncharacterized protein</fullName>
    </submittedName>
</protein>
<evidence type="ECO:0000256" key="2">
    <source>
        <dbReference type="SAM" id="SignalP"/>
    </source>
</evidence>
<proteinExistence type="predicted"/>
<accession>A0A8H5M6M3</accession>
<dbReference type="EMBL" id="JAACJP010000007">
    <property type="protein sequence ID" value="KAF5383180.1"/>
    <property type="molecule type" value="Genomic_DNA"/>
</dbReference>
<feature type="chain" id="PRO_5034016288" evidence="2">
    <location>
        <begin position="19"/>
        <end position="184"/>
    </location>
</feature>
<name>A0A8H5M6M3_9AGAR</name>
<feature type="compositionally biased region" description="Polar residues" evidence="1">
    <location>
        <begin position="148"/>
        <end position="162"/>
    </location>
</feature>
<dbReference type="AlphaFoldDB" id="A0A8H5M6M3"/>
<gene>
    <name evidence="3" type="ORF">D9615_004898</name>
</gene>
<reference evidence="3 4" key="1">
    <citation type="journal article" date="2020" name="ISME J.">
        <title>Uncovering the hidden diversity of litter-decomposition mechanisms in mushroom-forming fungi.</title>
        <authorList>
            <person name="Floudas D."/>
            <person name="Bentzer J."/>
            <person name="Ahren D."/>
            <person name="Johansson T."/>
            <person name="Persson P."/>
            <person name="Tunlid A."/>
        </authorList>
    </citation>
    <scope>NUCLEOTIDE SEQUENCE [LARGE SCALE GENOMIC DNA]</scope>
    <source>
        <strain evidence="3 4">CBS 661.87</strain>
    </source>
</reference>
<feature type="signal peptide" evidence="2">
    <location>
        <begin position="1"/>
        <end position="18"/>
    </location>
</feature>
<dbReference type="OrthoDB" id="2576580at2759"/>
<sequence>MIFTRLAFVAALVGAAAAEFKILSPGADVWWVAKSLNTLTWTCKDPAALQTFTVLVANKDQKVLTAPIAIIGVQNNFDCSKTITQDQISAPPGTGYTILFANTLNQTDVFAKSEEFEIKPLGSAYPTSTPGINTGGPSPTGTDTSNGNASASGTPPKNSATTSPVGAKLVAGILAAATVAIFAL</sequence>
<feature type="compositionally biased region" description="Low complexity" evidence="1">
    <location>
        <begin position="135"/>
        <end position="147"/>
    </location>
</feature>
<evidence type="ECO:0000256" key="1">
    <source>
        <dbReference type="SAM" id="MobiDB-lite"/>
    </source>
</evidence>
<keyword evidence="4" id="KW-1185">Reference proteome</keyword>
<keyword evidence="2" id="KW-0732">Signal</keyword>
<comment type="caution">
    <text evidence="3">The sequence shown here is derived from an EMBL/GenBank/DDBJ whole genome shotgun (WGS) entry which is preliminary data.</text>
</comment>
<organism evidence="3 4">
    <name type="scientific">Tricholomella constricta</name>
    <dbReference type="NCBI Taxonomy" id="117010"/>
    <lineage>
        <taxon>Eukaryota</taxon>
        <taxon>Fungi</taxon>
        <taxon>Dikarya</taxon>
        <taxon>Basidiomycota</taxon>
        <taxon>Agaricomycotina</taxon>
        <taxon>Agaricomycetes</taxon>
        <taxon>Agaricomycetidae</taxon>
        <taxon>Agaricales</taxon>
        <taxon>Tricholomatineae</taxon>
        <taxon>Lyophyllaceae</taxon>
        <taxon>Tricholomella</taxon>
    </lineage>
</organism>
<feature type="region of interest" description="Disordered" evidence="1">
    <location>
        <begin position="121"/>
        <end position="162"/>
    </location>
</feature>
<evidence type="ECO:0000313" key="4">
    <source>
        <dbReference type="Proteomes" id="UP000565441"/>
    </source>
</evidence>
<evidence type="ECO:0000313" key="3">
    <source>
        <dbReference type="EMBL" id="KAF5383180.1"/>
    </source>
</evidence>
<dbReference type="Proteomes" id="UP000565441">
    <property type="component" value="Unassembled WGS sequence"/>
</dbReference>